<dbReference type="Gene3D" id="3.40.50.11090">
    <property type="match status" value="1"/>
</dbReference>
<dbReference type="AlphaFoldDB" id="A0A2V5L9K2"/>
<evidence type="ECO:0000259" key="1">
    <source>
        <dbReference type="Pfam" id="PF21374"/>
    </source>
</evidence>
<dbReference type="GO" id="GO:0030247">
    <property type="term" value="F:polysaccharide binding"/>
    <property type="evidence" value="ECO:0007669"/>
    <property type="project" value="InterPro"/>
</dbReference>
<name>A0A2V5L9K2_9MICC</name>
<dbReference type="InterPro" id="IPR048510">
    <property type="entry name" value="WsaF_N"/>
</dbReference>
<keyword evidence="2" id="KW-0808">Transferase</keyword>
<dbReference type="RefSeq" id="WP_110500104.1">
    <property type="nucleotide sequence ID" value="NZ_QJVD01000005.1"/>
</dbReference>
<sequence>MAKQSLGRLVDQLRLHGTGSVARRVCKRSIERLADRLQLGELDFPLRDGDVADSGMMAFPDLGAKEAGGGAGGKLNIGWVCAPPQQGSGGHTTLFRMIAAMMEQGHHCTILLYDKNSDDVSHHEGVIRNGWPWLGADVLSATAPTGFLDVVIASSWQSAHVVASRMSAVPHKFYFIQDFEPYFYPRGALYALAEDTYRFGFKNIALGDMVAGSIRSECGAPIHATVPFGCDNHIYHATPRPANGGARNGVVFYAKKSADRRGYLLGKKALEIFGRNNPGQVIHVYGDNVAGWDVPVVSHGNLPPGELNDLYNTTVASLVMSFTNISLVAGELISAGNIPVMNDSALARLDLDSPHAVWATATPYHLASALEAAIAYPDIAARAKAAAASVQISWQESSELLCRVIEDSCSMEDPPTVGGRVGQP</sequence>
<dbReference type="Proteomes" id="UP000247832">
    <property type="component" value="Unassembled WGS sequence"/>
</dbReference>
<dbReference type="GO" id="GO:0016740">
    <property type="term" value="F:transferase activity"/>
    <property type="evidence" value="ECO:0007669"/>
    <property type="project" value="UniProtKB-KW"/>
</dbReference>
<evidence type="ECO:0000313" key="2">
    <source>
        <dbReference type="EMBL" id="PYI68361.1"/>
    </source>
</evidence>
<dbReference type="Gene3D" id="3.40.50.2000">
    <property type="entry name" value="Glycogen Phosphorylase B"/>
    <property type="match status" value="1"/>
</dbReference>
<organism evidence="2 3">
    <name type="scientific">Arthrobacter livingstonensis</name>
    <dbReference type="NCBI Taxonomy" id="670078"/>
    <lineage>
        <taxon>Bacteria</taxon>
        <taxon>Bacillati</taxon>
        <taxon>Actinomycetota</taxon>
        <taxon>Actinomycetes</taxon>
        <taxon>Micrococcales</taxon>
        <taxon>Micrococcaceae</taxon>
        <taxon>Arthrobacter</taxon>
    </lineage>
</organism>
<dbReference type="SUPFAM" id="SSF53756">
    <property type="entry name" value="UDP-Glycosyltransferase/glycogen phosphorylase"/>
    <property type="match status" value="1"/>
</dbReference>
<dbReference type="Pfam" id="PF21374">
    <property type="entry name" value="WsaF_N"/>
    <property type="match status" value="1"/>
</dbReference>
<proteinExistence type="predicted"/>
<protein>
    <submittedName>
        <fullName evidence="2">Glycosyl transferase group 1</fullName>
    </submittedName>
</protein>
<dbReference type="OrthoDB" id="7615426at2"/>
<keyword evidence="3" id="KW-1185">Reference proteome</keyword>
<reference evidence="2 3" key="1">
    <citation type="submission" date="2018-05" db="EMBL/GenBank/DDBJ databases">
        <title>Genetic diversity of glacier-inhabiting Cryobacterium bacteria in China and description of Cryobacterium mengkeensis sp. nov. and Arthrobacter glacialis sp. nov.</title>
        <authorList>
            <person name="Liu Q."/>
            <person name="Xin Y.-H."/>
        </authorList>
    </citation>
    <scope>NUCLEOTIDE SEQUENCE [LARGE SCALE GENOMIC DNA]</scope>
    <source>
        <strain evidence="2 3">LI2</strain>
    </source>
</reference>
<evidence type="ECO:0000313" key="3">
    <source>
        <dbReference type="Proteomes" id="UP000247832"/>
    </source>
</evidence>
<comment type="caution">
    <text evidence="2">The sequence shown here is derived from an EMBL/GenBank/DDBJ whole genome shotgun (WGS) entry which is preliminary data.</text>
</comment>
<feature type="domain" description="WsaF N-terminal" evidence="1">
    <location>
        <begin position="171"/>
        <end position="206"/>
    </location>
</feature>
<dbReference type="EMBL" id="QJVD01000005">
    <property type="protein sequence ID" value="PYI68361.1"/>
    <property type="molecule type" value="Genomic_DNA"/>
</dbReference>
<accession>A0A2V5L9K2</accession>
<gene>
    <name evidence="2" type="ORF">CVV68_05980</name>
</gene>